<evidence type="ECO:0000256" key="5">
    <source>
        <dbReference type="ARBA" id="ARBA00023326"/>
    </source>
</evidence>
<dbReference type="Pfam" id="PF00759">
    <property type="entry name" value="Glyco_hydro_9"/>
    <property type="match status" value="1"/>
</dbReference>
<feature type="active site" evidence="7">
    <location>
        <position position="561"/>
    </location>
</feature>
<dbReference type="InterPro" id="IPR013783">
    <property type="entry name" value="Ig-like_fold"/>
</dbReference>
<evidence type="ECO:0000259" key="10">
    <source>
        <dbReference type="Pfam" id="PF02927"/>
    </source>
</evidence>
<feature type="domain" description="Glycoside hydrolase family 9" evidence="9">
    <location>
        <begin position="131"/>
        <end position="574"/>
    </location>
</feature>
<comment type="similarity">
    <text evidence="1 6 8">Belongs to the glycosyl hydrolase 9 (cellulase E) family.</text>
</comment>
<dbReference type="InterPro" id="IPR014756">
    <property type="entry name" value="Ig_E-set"/>
</dbReference>
<keyword evidence="5 6" id="KW-0624">Polysaccharide degradation</keyword>
<dbReference type="SUPFAM" id="SSF81296">
    <property type="entry name" value="E set domains"/>
    <property type="match status" value="1"/>
</dbReference>
<dbReference type="EC" id="3.2.1.4" evidence="8"/>
<dbReference type="InterPro" id="IPR033126">
    <property type="entry name" value="Glyco_hydro_9_Asp/Glu_AS"/>
</dbReference>
<dbReference type="GO" id="GO:0030245">
    <property type="term" value="P:cellulose catabolic process"/>
    <property type="evidence" value="ECO:0007669"/>
    <property type="project" value="UniProtKB-KW"/>
</dbReference>
<feature type="active site" evidence="6">
    <location>
        <position position="510"/>
    </location>
</feature>
<comment type="caution">
    <text evidence="11">The sequence shown here is derived from an EMBL/GenBank/DDBJ whole genome shotgun (WGS) entry which is preliminary data.</text>
</comment>
<evidence type="ECO:0000256" key="3">
    <source>
        <dbReference type="ARBA" id="ARBA00023277"/>
    </source>
</evidence>
<keyword evidence="4 6" id="KW-0326">Glycosidase</keyword>
<comment type="catalytic activity">
    <reaction evidence="8">
        <text>Endohydrolysis of (1-&gt;4)-beta-D-glucosidic linkages in cellulose, lichenin and cereal beta-D-glucans.</text>
        <dbReference type="EC" id="3.2.1.4"/>
    </reaction>
</comment>
<evidence type="ECO:0000256" key="4">
    <source>
        <dbReference type="ARBA" id="ARBA00023295"/>
    </source>
</evidence>
<dbReference type="InterPro" id="IPR008928">
    <property type="entry name" value="6-hairpin_glycosidase_sf"/>
</dbReference>
<dbReference type="PROSITE" id="PS00592">
    <property type="entry name" value="GH9_2"/>
    <property type="match status" value="1"/>
</dbReference>
<name>A0A939DPN1_9ALTE</name>
<dbReference type="Proteomes" id="UP000664654">
    <property type="component" value="Unassembled WGS sequence"/>
</dbReference>
<dbReference type="InterPro" id="IPR001701">
    <property type="entry name" value="Glyco_hydro_9"/>
</dbReference>
<dbReference type="InterPro" id="IPR004197">
    <property type="entry name" value="Cellulase_Ig-like"/>
</dbReference>
<accession>A0A939DPN1</accession>
<dbReference type="GO" id="GO:0008810">
    <property type="term" value="F:cellulase activity"/>
    <property type="evidence" value="ECO:0007669"/>
    <property type="project" value="UniProtKB-EC"/>
</dbReference>
<evidence type="ECO:0000313" key="11">
    <source>
        <dbReference type="EMBL" id="MBN7825651.1"/>
    </source>
</evidence>
<dbReference type="PANTHER" id="PTHR22298">
    <property type="entry name" value="ENDO-1,4-BETA-GLUCANASE"/>
    <property type="match status" value="1"/>
</dbReference>
<evidence type="ECO:0000259" key="9">
    <source>
        <dbReference type="Pfam" id="PF00759"/>
    </source>
</evidence>
<sequence length="586" mass="63750">MTNPGRHYLPALLIFLLAGCGSDAESPGIPVANGALTGQAETAVVKLNQLGFLPGADKLAVIPATGNLPFKLVSEDGQVRFSGRSSELMLWPPAGEQVSVADFSALQESGNYQLQVEGLAPIAVSIGGQVYQKAHDGAIKAYYFNRASLELAPENAGVWARPAGHPDERVRVHASAASPDRPAGTLIFAPRGWYDAGDYNKYVVNSGISTYTLLRAWTDFRSFYVNRQWQIPESTNALPDLLDEVLWNLDWMRAMQDPGDGGVYHKLTTLNFAGAVMPHQATAERYVVQKTTSAALNYAAVMALASRVLDEFSNQLPGLGPDYRQSAELAWQWALQHPQQAYQQPEDVSTGAYGDQQLQDEFAWAAAELYLATGESTYLQAFLDRDAPITEASWSDVAALGYFSLAGASHSLDEETLQLVRARILAAADCFVGQHQQSAYKVAMEEADFVWGSNAVALNKAVLLYQAWQLKPEPVYLQAAQGLVDYVLGRNPTDYSYLTGFGNKPPLHIHHRPSEADGIAQPVPGWLAGGAQPGWQDGCAYPSRLPAKSYLDDWCSYSTNEITINWNAPLVYMLAGLSSLAEVESP</sequence>
<gene>
    <name evidence="11" type="ORF">J0A66_10495</name>
</gene>
<dbReference type="InterPro" id="IPR018221">
    <property type="entry name" value="Glyco_hydro_9_His_AS"/>
</dbReference>
<dbReference type="Gene3D" id="2.60.40.10">
    <property type="entry name" value="Immunoglobulins"/>
    <property type="match status" value="1"/>
</dbReference>
<feature type="domain" description="Cellulase Ig-like" evidence="10">
    <location>
        <begin position="42"/>
        <end position="118"/>
    </location>
</feature>
<reference evidence="11" key="1">
    <citation type="submission" date="2021-03" db="EMBL/GenBank/DDBJ databases">
        <title>novel species isolated from a fishpond in China.</title>
        <authorList>
            <person name="Lu H."/>
            <person name="Cai Z."/>
        </authorList>
    </citation>
    <scope>NUCLEOTIDE SEQUENCE</scope>
    <source>
        <strain evidence="11">JCM 30855</strain>
    </source>
</reference>
<evidence type="ECO:0000256" key="6">
    <source>
        <dbReference type="PROSITE-ProRule" id="PRU10059"/>
    </source>
</evidence>
<organism evidence="11 12">
    <name type="scientific">Bowmanella dokdonensis</name>
    <dbReference type="NCBI Taxonomy" id="751969"/>
    <lineage>
        <taxon>Bacteria</taxon>
        <taxon>Pseudomonadati</taxon>
        <taxon>Pseudomonadota</taxon>
        <taxon>Gammaproteobacteria</taxon>
        <taxon>Alteromonadales</taxon>
        <taxon>Alteromonadaceae</taxon>
        <taxon>Bowmanella</taxon>
    </lineage>
</organism>
<keyword evidence="3 6" id="KW-0119">Carbohydrate metabolism</keyword>
<evidence type="ECO:0000313" key="12">
    <source>
        <dbReference type="Proteomes" id="UP000664654"/>
    </source>
</evidence>
<evidence type="ECO:0000256" key="8">
    <source>
        <dbReference type="RuleBase" id="RU361166"/>
    </source>
</evidence>
<dbReference type="EMBL" id="JAFKCV010000005">
    <property type="protein sequence ID" value="MBN7825651.1"/>
    <property type="molecule type" value="Genomic_DNA"/>
</dbReference>
<dbReference type="AlphaFoldDB" id="A0A939DPN1"/>
<evidence type="ECO:0000256" key="7">
    <source>
        <dbReference type="PROSITE-ProRule" id="PRU10060"/>
    </source>
</evidence>
<dbReference type="PROSITE" id="PS00698">
    <property type="entry name" value="GH9_3"/>
    <property type="match status" value="1"/>
</dbReference>
<keyword evidence="2 6" id="KW-0378">Hydrolase</keyword>
<keyword evidence="8" id="KW-0136">Cellulose degradation</keyword>
<dbReference type="RefSeq" id="WP_206573769.1">
    <property type="nucleotide sequence ID" value="NZ_JAFKCV010000005.1"/>
</dbReference>
<keyword evidence="12" id="KW-1185">Reference proteome</keyword>
<proteinExistence type="inferred from homology"/>
<dbReference type="PROSITE" id="PS51257">
    <property type="entry name" value="PROKAR_LIPOPROTEIN"/>
    <property type="match status" value="1"/>
</dbReference>
<dbReference type="SUPFAM" id="SSF48208">
    <property type="entry name" value="Six-hairpin glycosidases"/>
    <property type="match status" value="1"/>
</dbReference>
<evidence type="ECO:0000256" key="1">
    <source>
        <dbReference type="ARBA" id="ARBA00007072"/>
    </source>
</evidence>
<feature type="active site" evidence="7">
    <location>
        <position position="552"/>
    </location>
</feature>
<dbReference type="Pfam" id="PF02927">
    <property type="entry name" value="CelD_N"/>
    <property type="match status" value="1"/>
</dbReference>
<dbReference type="CDD" id="cd02850">
    <property type="entry name" value="E_set_Cellulase_N"/>
    <property type="match status" value="1"/>
</dbReference>
<dbReference type="Gene3D" id="1.50.10.10">
    <property type="match status" value="1"/>
</dbReference>
<protein>
    <recommendedName>
        <fullName evidence="8">Endoglucanase</fullName>
        <ecNumber evidence="8">3.2.1.4</ecNumber>
    </recommendedName>
</protein>
<dbReference type="InterPro" id="IPR012341">
    <property type="entry name" value="6hp_glycosidase-like_sf"/>
</dbReference>
<evidence type="ECO:0000256" key="2">
    <source>
        <dbReference type="ARBA" id="ARBA00022801"/>
    </source>
</evidence>